<name>A0ABX1BY17_9ACTN</name>
<feature type="domain" description="UspA" evidence="3">
    <location>
        <begin position="164"/>
        <end position="291"/>
    </location>
</feature>
<evidence type="ECO:0000313" key="4">
    <source>
        <dbReference type="EMBL" id="NJQ00204.1"/>
    </source>
</evidence>
<evidence type="ECO:0000256" key="1">
    <source>
        <dbReference type="ARBA" id="ARBA00008791"/>
    </source>
</evidence>
<dbReference type="PANTHER" id="PTHR46553">
    <property type="entry name" value="ADENINE NUCLEOTIDE ALPHA HYDROLASES-LIKE SUPERFAMILY PROTEIN"/>
    <property type="match status" value="1"/>
</dbReference>
<feature type="compositionally biased region" description="Pro residues" evidence="2">
    <location>
        <begin position="52"/>
        <end position="61"/>
    </location>
</feature>
<dbReference type="Proteomes" id="UP000695264">
    <property type="component" value="Unassembled WGS sequence"/>
</dbReference>
<evidence type="ECO:0000256" key="2">
    <source>
        <dbReference type="SAM" id="MobiDB-lite"/>
    </source>
</evidence>
<sequence length="294" mass="30252">MELPVVTGVDGSAHSLAALDWAVDEAARRGAVLRLVHADGRPADGTTGPDAPARPPAAPPPAERLLAEAADRARRRNPAVGVVTESVPGDPVLVLVEAGRDAAMLVTGSRGRGAVAGLLLGSVSPAVAVRSGRPVVVVRPRADGRSAASETGAPVVLGAGDAGEGSAAARFALREAAARSTALLAVRAWHRPHEQIRHPLLTGSPSAAEEEQAEWLLGETLRAPRREYPRVEVGHRVDEGPAHQVLLDASRSAALLVVGAHGRADHGAGLRLGKVTHAVLRHAECPVAVVPVRS</sequence>
<gene>
    <name evidence="4" type="ORF">HCK00_06550</name>
</gene>
<dbReference type="SUPFAM" id="SSF52402">
    <property type="entry name" value="Adenine nucleotide alpha hydrolases-like"/>
    <property type="match status" value="2"/>
</dbReference>
<dbReference type="InterPro" id="IPR014729">
    <property type="entry name" value="Rossmann-like_a/b/a_fold"/>
</dbReference>
<comment type="caution">
    <text evidence="4">The sequence shown here is derived from an EMBL/GenBank/DDBJ whole genome shotgun (WGS) entry which is preliminary data.</text>
</comment>
<dbReference type="RefSeq" id="WP_168100828.1">
    <property type="nucleotide sequence ID" value="NZ_JAATEN010000004.1"/>
</dbReference>
<dbReference type="Pfam" id="PF00582">
    <property type="entry name" value="Usp"/>
    <property type="match status" value="2"/>
</dbReference>
<protein>
    <submittedName>
        <fullName evidence="4">Universal stress protein</fullName>
    </submittedName>
</protein>
<feature type="region of interest" description="Disordered" evidence="2">
    <location>
        <begin position="38"/>
        <end position="61"/>
    </location>
</feature>
<dbReference type="EMBL" id="JAATEN010000004">
    <property type="protein sequence ID" value="NJQ00204.1"/>
    <property type="molecule type" value="Genomic_DNA"/>
</dbReference>
<organism evidence="4 5">
    <name type="scientific">Streptomyces zingiberis</name>
    <dbReference type="NCBI Taxonomy" id="2053010"/>
    <lineage>
        <taxon>Bacteria</taxon>
        <taxon>Bacillati</taxon>
        <taxon>Actinomycetota</taxon>
        <taxon>Actinomycetes</taxon>
        <taxon>Kitasatosporales</taxon>
        <taxon>Streptomycetaceae</taxon>
        <taxon>Streptomyces</taxon>
    </lineage>
</organism>
<proteinExistence type="inferred from homology"/>
<dbReference type="InterPro" id="IPR006016">
    <property type="entry name" value="UspA"/>
</dbReference>
<evidence type="ECO:0000313" key="5">
    <source>
        <dbReference type="Proteomes" id="UP000695264"/>
    </source>
</evidence>
<dbReference type="PRINTS" id="PR01438">
    <property type="entry name" value="UNVRSLSTRESS"/>
</dbReference>
<reference evidence="4 5" key="1">
    <citation type="submission" date="2020-03" db="EMBL/GenBank/DDBJ databases">
        <title>WGS of actinomycetes isolated from Thailand.</title>
        <authorList>
            <person name="Thawai C."/>
        </authorList>
    </citation>
    <scope>NUCLEOTIDE SEQUENCE [LARGE SCALE GENOMIC DNA]</scope>
    <source>
        <strain evidence="4 5">PLAI 1-29</strain>
    </source>
</reference>
<dbReference type="PANTHER" id="PTHR46553:SF3">
    <property type="entry name" value="ADENINE NUCLEOTIDE ALPHA HYDROLASES-LIKE SUPERFAMILY PROTEIN"/>
    <property type="match status" value="1"/>
</dbReference>
<accession>A0ABX1BY17</accession>
<comment type="similarity">
    <text evidence="1">Belongs to the universal stress protein A family.</text>
</comment>
<evidence type="ECO:0000259" key="3">
    <source>
        <dbReference type="Pfam" id="PF00582"/>
    </source>
</evidence>
<dbReference type="Gene3D" id="3.40.50.620">
    <property type="entry name" value="HUPs"/>
    <property type="match status" value="2"/>
</dbReference>
<dbReference type="InterPro" id="IPR006015">
    <property type="entry name" value="Universal_stress_UspA"/>
</dbReference>
<feature type="domain" description="UspA" evidence="3">
    <location>
        <begin position="5"/>
        <end position="139"/>
    </location>
</feature>
<keyword evidence="5" id="KW-1185">Reference proteome</keyword>